<dbReference type="PANTHER" id="PTHR30404:SF0">
    <property type="entry name" value="N-ACETYLMURAMOYL-L-ALANINE AMIDASE AMIC"/>
    <property type="match status" value="1"/>
</dbReference>
<protein>
    <submittedName>
        <fullName evidence="4">N-acetylmuramoyl-L-alanine amidase</fullName>
    </submittedName>
</protein>
<dbReference type="AlphaFoldDB" id="A0A3N1XTG4"/>
<dbReference type="InterPro" id="IPR012854">
    <property type="entry name" value="Cu_amine_oxidase-like_N"/>
</dbReference>
<dbReference type="CDD" id="cd02696">
    <property type="entry name" value="MurNAc-LAA"/>
    <property type="match status" value="1"/>
</dbReference>
<keyword evidence="2" id="KW-0732">Signal</keyword>
<evidence type="ECO:0000259" key="3">
    <source>
        <dbReference type="SMART" id="SM00646"/>
    </source>
</evidence>
<feature type="signal peptide" evidence="2">
    <location>
        <begin position="1"/>
        <end position="22"/>
    </location>
</feature>
<dbReference type="Proteomes" id="UP000273083">
    <property type="component" value="Unassembled WGS sequence"/>
</dbReference>
<feature type="domain" description="MurNAc-LAA" evidence="3">
    <location>
        <begin position="477"/>
        <end position="594"/>
    </location>
</feature>
<dbReference type="SMART" id="SM00646">
    <property type="entry name" value="Ami_3"/>
    <property type="match status" value="1"/>
</dbReference>
<dbReference type="InterPro" id="IPR050695">
    <property type="entry name" value="N-acetylmuramoyl_amidase_3"/>
</dbReference>
<dbReference type="OrthoDB" id="9806267at2"/>
<dbReference type="GO" id="GO:0009253">
    <property type="term" value="P:peptidoglycan catabolic process"/>
    <property type="evidence" value="ECO:0007669"/>
    <property type="project" value="InterPro"/>
</dbReference>
<dbReference type="InterPro" id="IPR002508">
    <property type="entry name" value="MurNAc-LAA_cat"/>
</dbReference>
<feature type="chain" id="PRO_5018005922" evidence="2">
    <location>
        <begin position="23"/>
        <end position="604"/>
    </location>
</feature>
<organism evidence="4 5">
    <name type="scientific">Mobilisporobacter senegalensis</name>
    <dbReference type="NCBI Taxonomy" id="1329262"/>
    <lineage>
        <taxon>Bacteria</taxon>
        <taxon>Bacillati</taxon>
        <taxon>Bacillota</taxon>
        <taxon>Clostridia</taxon>
        <taxon>Lachnospirales</taxon>
        <taxon>Lachnospiraceae</taxon>
        <taxon>Mobilisporobacter</taxon>
    </lineage>
</organism>
<evidence type="ECO:0000313" key="5">
    <source>
        <dbReference type="Proteomes" id="UP000273083"/>
    </source>
</evidence>
<comment type="caution">
    <text evidence="4">The sequence shown here is derived from an EMBL/GenBank/DDBJ whole genome shotgun (WGS) entry which is preliminary data.</text>
</comment>
<dbReference type="GO" id="GO:0008745">
    <property type="term" value="F:N-acetylmuramoyl-L-alanine amidase activity"/>
    <property type="evidence" value="ECO:0007669"/>
    <property type="project" value="InterPro"/>
</dbReference>
<name>A0A3N1XTG4_9FIRM</name>
<dbReference type="PANTHER" id="PTHR30404">
    <property type="entry name" value="N-ACETYLMURAMOYL-L-ALANINE AMIDASE"/>
    <property type="match status" value="1"/>
</dbReference>
<dbReference type="InterPro" id="IPR036582">
    <property type="entry name" value="Mao_N_sf"/>
</dbReference>
<dbReference type="SUPFAM" id="SSF55383">
    <property type="entry name" value="Copper amine oxidase, domain N"/>
    <property type="match status" value="2"/>
</dbReference>
<evidence type="ECO:0000256" key="2">
    <source>
        <dbReference type="SAM" id="SignalP"/>
    </source>
</evidence>
<dbReference type="RefSeq" id="WP_123609340.1">
    <property type="nucleotide sequence ID" value="NZ_RJVG01000005.1"/>
</dbReference>
<evidence type="ECO:0000256" key="1">
    <source>
        <dbReference type="ARBA" id="ARBA00022801"/>
    </source>
</evidence>
<reference evidence="4 5" key="1">
    <citation type="submission" date="2018-11" db="EMBL/GenBank/DDBJ databases">
        <title>Genomic Encyclopedia of Type Strains, Phase IV (KMG-IV): sequencing the most valuable type-strain genomes for metagenomic binning, comparative biology and taxonomic classification.</title>
        <authorList>
            <person name="Goeker M."/>
        </authorList>
    </citation>
    <scope>NUCLEOTIDE SEQUENCE [LARGE SCALE GENOMIC DNA]</scope>
    <source>
        <strain evidence="4 5">DSM 26537</strain>
    </source>
</reference>
<evidence type="ECO:0000313" key="4">
    <source>
        <dbReference type="EMBL" id="ROR28157.1"/>
    </source>
</evidence>
<dbReference type="SUPFAM" id="SSF53187">
    <property type="entry name" value="Zn-dependent exopeptidases"/>
    <property type="match status" value="1"/>
</dbReference>
<gene>
    <name evidence="4" type="ORF">EDD66_10595</name>
</gene>
<accession>A0A3N1XTG4</accession>
<keyword evidence="1" id="KW-0378">Hydrolase</keyword>
<proteinExistence type="predicted"/>
<dbReference type="Pfam" id="PF01520">
    <property type="entry name" value="Amidase_3"/>
    <property type="match status" value="1"/>
</dbReference>
<dbReference type="GO" id="GO:0030288">
    <property type="term" value="C:outer membrane-bounded periplasmic space"/>
    <property type="evidence" value="ECO:0007669"/>
    <property type="project" value="TreeGrafter"/>
</dbReference>
<sequence>MKKLITILLLLVMICTPATVNAASVLKIRYSGKTVNYKDTRLKATYNGENINLSKNPGILMDKNGMVPFMDVFVNSAMKVKGSYNSKTKKITLKNGKNTVVMKLGSKTATVNGKSKKMPAAPVQVQYISSGRTKILVPSRFVAENLGFLYSWYSKTGTIAIENKGLLIEYGGNQYNYKGSTVEFFVDEEQVASEIPGILIGGYTLAPVREVLADSVLGVDYSYDEADKTLVLSANGNTMKLTIGKKEAVLNGGNITLPAAPLAILYKENNQTYIMVPVEYVTQKLGFYYEYDGTAKSASLYTKKPGKEPSAEELPNEIHISKGINTLSGITQLDDYVNRQYILTVPGNQVPFYTSNIPDIMDSSRASCEVSLNNQGNTDIRIRTNIIRGFKVTETDSEFVITIKAPKDMYSKIVFLDAGHGGSAKGAQGSNYGNNLIEKDVTLSIVKKMKEAADKNNDIKVYYSRLDDATVTNSERTKMANEIDGDIFVSVHINASTDTSAKGSLIMYSSKYDQTAGSGLSSSKMAYFLKPYLSNAVGSDDRAMLRGNIEVLNSSAMPAVLLEVAFLSNEEDVKILQDDTRLTVIAEGIYQGIKDLFVKYPPTR</sequence>
<dbReference type="Gene3D" id="3.40.630.40">
    <property type="entry name" value="Zn-dependent exopeptidases"/>
    <property type="match status" value="1"/>
</dbReference>
<dbReference type="Pfam" id="PF07833">
    <property type="entry name" value="Cu_amine_oxidN1"/>
    <property type="match status" value="2"/>
</dbReference>
<dbReference type="EMBL" id="RJVG01000005">
    <property type="protein sequence ID" value="ROR28157.1"/>
    <property type="molecule type" value="Genomic_DNA"/>
</dbReference>
<keyword evidence="5" id="KW-1185">Reference proteome</keyword>
<dbReference type="Gene3D" id="3.30.457.10">
    <property type="entry name" value="Copper amine oxidase-like, N-terminal domain"/>
    <property type="match status" value="2"/>
</dbReference>